<dbReference type="GO" id="GO:0042981">
    <property type="term" value="P:regulation of apoptotic process"/>
    <property type="evidence" value="ECO:0007669"/>
    <property type="project" value="TreeGrafter"/>
</dbReference>
<dbReference type="InterPro" id="IPR036770">
    <property type="entry name" value="Ankyrin_rpt-contain_sf"/>
</dbReference>
<evidence type="ECO:0000313" key="2">
    <source>
        <dbReference type="Proteomes" id="UP001152795"/>
    </source>
</evidence>
<dbReference type="PANTHER" id="PTHR24183">
    <property type="entry name" value="FIBRONECTIN TYPE 3 AND ANKYRIN REPEAT DOMAINS PROTEIN 1"/>
    <property type="match status" value="1"/>
</dbReference>
<dbReference type="Pfam" id="PF12796">
    <property type="entry name" value="Ank_2"/>
    <property type="match status" value="1"/>
</dbReference>
<dbReference type="EMBL" id="CACRXK020022566">
    <property type="protein sequence ID" value="CAB4036933.1"/>
    <property type="molecule type" value="Genomic_DNA"/>
</dbReference>
<dbReference type="AlphaFoldDB" id="A0A7D9JWL9"/>
<dbReference type="OrthoDB" id="5314041at2759"/>
<dbReference type="InterPro" id="IPR002110">
    <property type="entry name" value="Ankyrin_rpt"/>
</dbReference>
<dbReference type="GO" id="GO:0005634">
    <property type="term" value="C:nucleus"/>
    <property type="evidence" value="ECO:0007669"/>
    <property type="project" value="TreeGrafter"/>
</dbReference>
<dbReference type="PROSITE" id="PS50088">
    <property type="entry name" value="ANK_REPEAT"/>
    <property type="match status" value="1"/>
</dbReference>
<accession>A0A7D9JWL9</accession>
<comment type="caution">
    <text evidence="1">The sequence shown here is derived from an EMBL/GenBank/DDBJ whole genome shotgun (WGS) entry which is preliminary data.</text>
</comment>
<evidence type="ECO:0000313" key="1">
    <source>
        <dbReference type="EMBL" id="CAB4036933.1"/>
    </source>
</evidence>
<keyword evidence="2" id="KW-1185">Reference proteome</keyword>
<sequence length="103" mass="11980">MDKDGKSVLMMASLNGELDLVKLLIYKGADFTLRSVHGKTALDFVRAFDREKIVEYLDELWRAYKEKERRKQMDSWQEDEKYAQTVNLLKTARSMASAVDVTE</sequence>
<dbReference type="PROSITE" id="PS50297">
    <property type="entry name" value="ANK_REP_REGION"/>
    <property type="match status" value="1"/>
</dbReference>
<dbReference type="Proteomes" id="UP001152795">
    <property type="component" value="Unassembled WGS sequence"/>
</dbReference>
<dbReference type="SUPFAM" id="SSF48403">
    <property type="entry name" value="Ankyrin repeat"/>
    <property type="match status" value="1"/>
</dbReference>
<organism evidence="1 2">
    <name type="scientific">Paramuricea clavata</name>
    <name type="common">Red gorgonian</name>
    <name type="synonym">Violescent sea-whip</name>
    <dbReference type="NCBI Taxonomy" id="317549"/>
    <lineage>
        <taxon>Eukaryota</taxon>
        <taxon>Metazoa</taxon>
        <taxon>Cnidaria</taxon>
        <taxon>Anthozoa</taxon>
        <taxon>Octocorallia</taxon>
        <taxon>Malacalcyonacea</taxon>
        <taxon>Plexauridae</taxon>
        <taxon>Paramuricea</taxon>
    </lineage>
</organism>
<dbReference type="SMART" id="SM00248">
    <property type="entry name" value="ANK"/>
    <property type="match status" value="1"/>
</dbReference>
<dbReference type="PANTHER" id="PTHR24183:SF1">
    <property type="entry name" value="FIBRONECTIN TYPE 3 AND ANKYRIN REPEAT DOMAINS PROTEIN 1"/>
    <property type="match status" value="1"/>
</dbReference>
<name>A0A7D9JWL9_PARCT</name>
<protein>
    <submittedName>
        <fullName evidence="1">Fibronectin type 3 and ankyrin repeat domains 1</fullName>
    </submittedName>
</protein>
<gene>
    <name evidence="1" type="ORF">PACLA_8A026836</name>
</gene>
<reference evidence="1" key="1">
    <citation type="submission" date="2020-04" db="EMBL/GenBank/DDBJ databases">
        <authorList>
            <person name="Alioto T."/>
            <person name="Alioto T."/>
            <person name="Gomez Garrido J."/>
        </authorList>
    </citation>
    <scope>NUCLEOTIDE SEQUENCE</scope>
    <source>
        <strain evidence="1">A484AB</strain>
    </source>
</reference>
<proteinExistence type="predicted"/>
<dbReference type="Gene3D" id="1.25.40.20">
    <property type="entry name" value="Ankyrin repeat-containing domain"/>
    <property type="match status" value="1"/>
</dbReference>